<evidence type="ECO:0000313" key="3">
    <source>
        <dbReference type="EMBL" id="KAF3187050.1"/>
    </source>
</evidence>
<keyword evidence="2" id="KW-0472">Membrane</keyword>
<sequence length="248" mass="27410">MSAVVDGPRTRTNNGDYVSNFRSTFYFSNIYIPNLAPELKLYIRFIRQWLFLQKRHTCRDREASLAVHATMSNSPVDSRPAVASLPSQTNPSNTLDVRSTGQEPVNMAPAMQQTNTDLDVNRVEVIPSAPPPAYIPPPECRTSRIYDFGDLDLTNHPDNDPERAVPPPPYTGPSRDQAVVIYSHTSPSGDATATVYYPTMDSYMKASKRRRLYGAVTLAAFIIVGIILLGSLIARQNMGGSTDTADRT</sequence>
<dbReference type="EMBL" id="JAABOE010000015">
    <property type="protein sequence ID" value="KAF3187050.1"/>
    <property type="molecule type" value="Genomic_DNA"/>
</dbReference>
<reference evidence="7 8" key="1">
    <citation type="submission" date="2019-06" db="EMBL/GenBank/DDBJ databases">
        <authorList>
            <person name="Palmer J.M."/>
        </authorList>
    </citation>
    <scope>NUCLEOTIDE SEQUENCE [LARGE SCALE GENOMIC DNA]</scope>
    <source>
        <strain evidence="6 7">TWF106</strain>
        <strain evidence="5 9">TWF191</strain>
        <strain evidence="4">TWF679</strain>
        <strain evidence="3 8">TWF788</strain>
    </source>
</reference>
<evidence type="ECO:0000313" key="8">
    <source>
        <dbReference type="Proteomes" id="UP000479691"/>
    </source>
</evidence>
<accession>A0A6G1LRR2</accession>
<evidence type="ECO:0000256" key="1">
    <source>
        <dbReference type="SAM" id="MobiDB-lite"/>
    </source>
</evidence>
<comment type="caution">
    <text evidence="3">The sequence shown here is derived from an EMBL/GenBank/DDBJ whole genome shotgun (WGS) entry which is preliminary data.</text>
</comment>
<dbReference type="Proteomes" id="UP000483672">
    <property type="component" value="Unassembled WGS sequence"/>
</dbReference>
<feature type="compositionally biased region" description="Polar residues" evidence="1">
    <location>
        <begin position="85"/>
        <end position="100"/>
    </location>
</feature>
<evidence type="ECO:0000313" key="6">
    <source>
        <dbReference type="EMBL" id="KAF3228021.1"/>
    </source>
</evidence>
<feature type="compositionally biased region" description="Basic and acidic residues" evidence="1">
    <location>
        <begin position="153"/>
        <end position="163"/>
    </location>
</feature>
<protein>
    <submittedName>
        <fullName evidence="3">Uncharacterized protein</fullName>
    </submittedName>
</protein>
<keyword evidence="2" id="KW-0812">Transmembrane</keyword>
<evidence type="ECO:0000256" key="2">
    <source>
        <dbReference type="SAM" id="Phobius"/>
    </source>
</evidence>
<organism evidence="3 8">
    <name type="scientific">Orbilia oligospora</name>
    <name type="common">Nematode-trapping fungus</name>
    <name type="synonym">Arthrobotrys oligospora</name>
    <dbReference type="NCBI Taxonomy" id="2813651"/>
    <lineage>
        <taxon>Eukaryota</taxon>
        <taxon>Fungi</taxon>
        <taxon>Dikarya</taxon>
        <taxon>Ascomycota</taxon>
        <taxon>Pezizomycotina</taxon>
        <taxon>Orbiliomycetes</taxon>
        <taxon>Orbiliales</taxon>
        <taxon>Orbiliaceae</taxon>
        <taxon>Orbilia</taxon>
    </lineage>
</organism>
<name>A0A6G1LRR2_ORBOL</name>
<evidence type="ECO:0000313" key="5">
    <source>
        <dbReference type="EMBL" id="KAF3214028.1"/>
    </source>
</evidence>
<feature type="region of interest" description="Disordered" evidence="1">
    <location>
        <begin position="149"/>
        <end position="175"/>
    </location>
</feature>
<evidence type="ECO:0000313" key="4">
    <source>
        <dbReference type="EMBL" id="KAF3198994.1"/>
    </source>
</evidence>
<dbReference type="Proteomes" id="UP000479691">
    <property type="component" value="Unassembled WGS sequence"/>
</dbReference>
<dbReference type="Proteomes" id="UP000614610">
    <property type="component" value="Unassembled WGS sequence"/>
</dbReference>
<evidence type="ECO:0000313" key="9">
    <source>
        <dbReference type="Proteomes" id="UP000483672"/>
    </source>
</evidence>
<dbReference type="EMBL" id="WIWT01000124">
    <property type="protein sequence ID" value="KAF3198994.1"/>
    <property type="molecule type" value="Genomic_DNA"/>
</dbReference>
<keyword evidence="2" id="KW-1133">Transmembrane helix</keyword>
<dbReference type="EMBL" id="WIPF01000074">
    <property type="protein sequence ID" value="KAF3214028.1"/>
    <property type="molecule type" value="Genomic_DNA"/>
</dbReference>
<dbReference type="EMBL" id="WIWS01000005">
    <property type="protein sequence ID" value="KAF3228021.1"/>
    <property type="molecule type" value="Genomic_DNA"/>
</dbReference>
<feature type="region of interest" description="Disordered" evidence="1">
    <location>
        <begin position="73"/>
        <end position="100"/>
    </location>
</feature>
<evidence type="ECO:0000313" key="7">
    <source>
        <dbReference type="Proteomes" id="UP000472727"/>
    </source>
</evidence>
<gene>
    <name evidence="6" type="ORF">TWF106_008425</name>
    <name evidence="5" type="ORF">TWF191_009852</name>
    <name evidence="4" type="ORF">TWF679_001657</name>
    <name evidence="3" type="ORF">TWF788_002628</name>
</gene>
<feature type="transmembrane region" description="Helical" evidence="2">
    <location>
        <begin position="212"/>
        <end position="234"/>
    </location>
</feature>
<dbReference type="OrthoDB" id="5308774at2759"/>
<dbReference type="AlphaFoldDB" id="A0A6G1LRR2"/>
<proteinExistence type="predicted"/>
<dbReference type="Proteomes" id="UP000472727">
    <property type="component" value="Unassembled WGS sequence"/>
</dbReference>